<dbReference type="InterPro" id="IPR014784">
    <property type="entry name" value="Cu2_ascorb_mOase-like_C"/>
</dbReference>
<keyword evidence="20" id="KW-1185">Reference proteome</keyword>
<evidence type="ECO:0000256" key="7">
    <source>
        <dbReference type="ARBA" id="ARBA00023002"/>
    </source>
</evidence>
<evidence type="ECO:0000313" key="20">
    <source>
        <dbReference type="Proteomes" id="UP001152320"/>
    </source>
</evidence>
<evidence type="ECO:0000256" key="3">
    <source>
        <dbReference type="ARBA" id="ARBA00012689"/>
    </source>
</evidence>
<keyword evidence="10 14" id="KW-1015">Disulfide bond</keyword>
<proteinExistence type="inferred from homology"/>
<comment type="subcellular location">
    <subcellularLocation>
        <location evidence="1">Secreted</location>
    </subcellularLocation>
</comment>
<dbReference type="OrthoDB" id="10044505at2759"/>
<keyword evidence="9 19" id="KW-0503">Monooxygenase</keyword>
<evidence type="ECO:0000256" key="8">
    <source>
        <dbReference type="ARBA" id="ARBA00023008"/>
    </source>
</evidence>
<feature type="disulfide bond" evidence="14">
    <location>
        <begin position="82"/>
        <end position="127"/>
    </location>
</feature>
<dbReference type="GO" id="GO:0016020">
    <property type="term" value="C:membrane"/>
    <property type="evidence" value="ECO:0007669"/>
    <property type="project" value="InterPro"/>
</dbReference>
<accession>A0A9Q1BML9</accession>
<comment type="cofactor">
    <cofactor evidence="13">
        <name>Cu(2+)</name>
        <dbReference type="ChEBI" id="CHEBI:29036"/>
    </cofactor>
    <text evidence="13">Binds 2 Cu(2+) ions per subunit.</text>
</comment>
<keyword evidence="6 16" id="KW-0732">Signal</keyword>
<evidence type="ECO:0000256" key="13">
    <source>
        <dbReference type="PIRSR" id="PIRSR600720-2"/>
    </source>
</evidence>
<keyword evidence="5 13" id="KW-0479">Metal-binding</keyword>
<dbReference type="InterPro" id="IPR024548">
    <property type="entry name" value="Cu2_monoox_C"/>
</dbReference>
<evidence type="ECO:0000256" key="10">
    <source>
        <dbReference type="ARBA" id="ARBA00023157"/>
    </source>
</evidence>
<dbReference type="EC" id="1.14.17.3" evidence="3"/>
<feature type="disulfide bond" evidence="14">
    <location>
        <begin position="303"/>
        <end position="324"/>
    </location>
</feature>
<dbReference type="AlphaFoldDB" id="A0A9Q1BML9"/>
<dbReference type="PRINTS" id="PR00790">
    <property type="entry name" value="PAMONOXGNASE"/>
</dbReference>
<dbReference type="FunFam" id="2.60.120.310:FF:000005">
    <property type="entry name" value="Peptidylglycine alpha-hydroxylating monooxygenase"/>
    <property type="match status" value="1"/>
</dbReference>
<keyword evidence="11" id="KW-0325">Glycoprotein</keyword>
<evidence type="ECO:0000256" key="16">
    <source>
        <dbReference type="SAM" id="SignalP"/>
    </source>
</evidence>
<feature type="disulfide bond" evidence="14">
    <location>
        <begin position="235"/>
        <end position="343"/>
    </location>
</feature>
<dbReference type="Gene3D" id="2.60.120.230">
    <property type="match status" value="1"/>
</dbReference>
<dbReference type="Proteomes" id="UP001152320">
    <property type="component" value="Chromosome 14"/>
</dbReference>
<keyword evidence="4" id="KW-0964">Secreted</keyword>
<dbReference type="InterPro" id="IPR000323">
    <property type="entry name" value="Cu2_ascorb_mOase_N"/>
</dbReference>
<evidence type="ECO:0000259" key="17">
    <source>
        <dbReference type="Pfam" id="PF01082"/>
    </source>
</evidence>
<feature type="region of interest" description="Disordered" evidence="15">
    <location>
        <begin position="360"/>
        <end position="401"/>
    </location>
</feature>
<dbReference type="InterPro" id="IPR000720">
    <property type="entry name" value="PHM/PAL"/>
</dbReference>
<dbReference type="Pfam" id="PF03712">
    <property type="entry name" value="Cu2_monoox_C"/>
    <property type="match status" value="1"/>
</dbReference>
<evidence type="ECO:0000256" key="6">
    <source>
        <dbReference type="ARBA" id="ARBA00022729"/>
    </source>
</evidence>
<evidence type="ECO:0000313" key="19">
    <source>
        <dbReference type="EMBL" id="KAJ8029239.1"/>
    </source>
</evidence>
<evidence type="ECO:0000256" key="12">
    <source>
        <dbReference type="ARBA" id="ARBA00048431"/>
    </source>
</evidence>
<dbReference type="Gene3D" id="2.60.120.310">
    <property type="entry name" value="Copper type II, ascorbate-dependent monooxygenase, N-terminal domain"/>
    <property type="match status" value="1"/>
</dbReference>
<reference evidence="19" key="1">
    <citation type="submission" date="2021-10" db="EMBL/GenBank/DDBJ databases">
        <title>Tropical sea cucumber genome reveals ecological adaptation and Cuvierian tubules defense mechanism.</title>
        <authorList>
            <person name="Chen T."/>
        </authorList>
    </citation>
    <scope>NUCLEOTIDE SEQUENCE</scope>
    <source>
        <strain evidence="19">Nanhai2018</strain>
        <tissue evidence="19">Muscle</tissue>
    </source>
</reference>
<evidence type="ECO:0000256" key="11">
    <source>
        <dbReference type="ARBA" id="ARBA00023180"/>
    </source>
</evidence>
<comment type="catalytic activity">
    <reaction evidence="12">
        <text>a [peptide]-C-terminal glycine + 2 L-ascorbate + O2 = a [peptide]-C-terminal (2S)-2-hydroxyglycine + 2 monodehydro-L-ascorbate radical + H2O</text>
        <dbReference type="Rhea" id="RHEA:21452"/>
        <dbReference type="Rhea" id="RHEA-COMP:13486"/>
        <dbReference type="Rhea" id="RHEA-COMP:15321"/>
        <dbReference type="ChEBI" id="CHEBI:15377"/>
        <dbReference type="ChEBI" id="CHEBI:15379"/>
        <dbReference type="ChEBI" id="CHEBI:38290"/>
        <dbReference type="ChEBI" id="CHEBI:59513"/>
        <dbReference type="ChEBI" id="CHEBI:137000"/>
        <dbReference type="ChEBI" id="CHEBI:142768"/>
        <dbReference type="EC" id="1.14.17.3"/>
    </reaction>
</comment>
<dbReference type="GO" id="GO:0004504">
    <property type="term" value="F:peptidylglycine monooxygenase activity"/>
    <property type="evidence" value="ECO:0007669"/>
    <property type="project" value="UniProtKB-EC"/>
</dbReference>
<feature type="binding site" evidence="13">
    <location>
        <position position="109"/>
    </location>
    <ligand>
        <name>Cu(2+)</name>
        <dbReference type="ChEBI" id="CHEBI:29036"/>
        <label>1</label>
        <note>catalytic</note>
    </ligand>
</feature>
<dbReference type="PANTHER" id="PTHR10680">
    <property type="entry name" value="PEPTIDYL-GLYCINE ALPHA-AMIDATING MONOOXYGENASE"/>
    <property type="match status" value="1"/>
</dbReference>
<dbReference type="GO" id="GO:0005576">
    <property type="term" value="C:extracellular region"/>
    <property type="evidence" value="ECO:0007669"/>
    <property type="project" value="UniProtKB-SubCell"/>
</dbReference>
<dbReference type="GO" id="GO:0005507">
    <property type="term" value="F:copper ion binding"/>
    <property type="evidence" value="ECO:0007669"/>
    <property type="project" value="InterPro"/>
</dbReference>
<feature type="binding site" evidence="13">
    <location>
        <position position="253"/>
    </location>
    <ligand>
        <name>Cu(2+)</name>
        <dbReference type="ChEBI" id="CHEBI:29036"/>
        <label>1</label>
        <note>catalytic</note>
    </ligand>
</feature>
<dbReference type="Pfam" id="PF01082">
    <property type="entry name" value="Cu2_monooxygen"/>
    <property type="match status" value="1"/>
</dbReference>
<comment type="similarity">
    <text evidence="2">Belongs to the copper type II ascorbate-dependent monooxygenase family.</text>
</comment>
<evidence type="ECO:0000256" key="2">
    <source>
        <dbReference type="ARBA" id="ARBA00010676"/>
    </source>
</evidence>
<gene>
    <name evidence="19" type="ORF">HOLleu_28584</name>
</gene>
<feature type="disulfide bond" evidence="14">
    <location>
        <begin position="115"/>
        <end position="141"/>
    </location>
</feature>
<evidence type="ECO:0000256" key="5">
    <source>
        <dbReference type="ARBA" id="ARBA00022723"/>
    </source>
</evidence>
<feature type="binding site" evidence="13">
    <location>
        <position position="108"/>
    </location>
    <ligand>
        <name>Cu(2+)</name>
        <dbReference type="ChEBI" id="CHEBI:29036"/>
        <label>1</label>
        <note>catalytic</note>
    </ligand>
</feature>
<evidence type="ECO:0000256" key="14">
    <source>
        <dbReference type="PIRSR" id="PIRSR600720-3"/>
    </source>
</evidence>
<evidence type="ECO:0000256" key="1">
    <source>
        <dbReference type="ARBA" id="ARBA00004613"/>
    </source>
</evidence>
<dbReference type="InterPro" id="IPR036939">
    <property type="entry name" value="Cu2_ascorb_mOase_N_sf"/>
</dbReference>
<protein>
    <recommendedName>
        <fullName evidence="3">peptidylglycine monooxygenase</fullName>
        <ecNumber evidence="3">1.14.17.3</ecNumber>
    </recommendedName>
</protein>
<name>A0A9Q1BML9_HOLLE</name>
<keyword evidence="8 13" id="KW-0186">Copper</keyword>
<evidence type="ECO:0000256" key="4">
    <source>
        <dbReference type="ARBA" id="ARBA00022525"/>
    </source>
</evidence>
<feature type="binding site" evidence="13">
    <location>
        <position position="323"/>
    </location>
    <ligand>
        <name>Cu(2+)</name>
        <dbReference type="ChEBI" id="CHEBI:29036"/>
        <label>1</label>
        <note>catalytic</note>
    </ligand>
</feature>
<feature type="signal peptide" evidence="16">
    <location>
        <begin position="1"/>
        <end position="23"/>
    </location>
</feature>
<keyword evidence="7" id="KW-0560">Oxidoreductase</keyword>
<comment type="caution">
    <text evidence="19">The sequence shown here is derived from an EMBL/GenBank/DDBJ whole genome shotgun (WGS) entry which is preliminary data.</text>
</comment>
<organism evidence="19 20">
    <name type="scientific">Holothuria leucospilota</name>
    <name type="common">Black long sea cucumber</name>
    <name type="synonym">Mertensiothuria leucospilota</name>
    <dbReference type="NCBI Taxonomy" id="206669"/>
    <lineage>
        <taxon>Eukaryota</taxon>
        <taxon>Metazoa</taxon>
        <taxon>Echinodermata</taxon>
        <taxon>Eleutherozoa</taxon>
        <taxon>Echinozoa</taxon>
        <taxon>Holothuroidea</taxon>
        <taxon>Aspidochirotacea</taxon>
        <taxon>Aspidochirotida</taxon>
        <taxon>Holothuriidae</taxon>
        <taxon>Holothuria</taxon>
    </lineage>
</organism>
<dbReference type="GO" id="GO:0006518">
    <property type="term" value="P:peptide metabolic process"/>
    <property type="evidence" value="ECO:0007669"/>
    <property type="project" value="InterPro"/>
</dbReference>
<feature type="domain" description="Copper type II ascorbate-dependent monooxygenase C-terminal" evidence="18">
    <location>
        <begin position="210"/>
        <end position="343"/>
    </location>
</feature>
<feature type="binding site" evidence="13">
    <location>
        <position position="251"/>
    </location>
    <ligand>
        <name>Cu(2+)</name>
        <dbReference type="ChEBI" id="CHEBI:29036"/>
        <label>1</label>
        <note>catalytic</note>
    </ligand>
</feature>
<feature type="binding site" evidence="13">
    <location>
        <position position="182"/>
    </location>
    <ligand>
        <name>Cu(2+)</name>
        <dbReference type="ChEBI" id="CHEBI:29036"/>
        <label>1</label>
        <note>catalytic</note>
    </ligand>
</feature>
<evidence type="ECO:0000256" key="15">
    <source>
        <dbReference type="SAM" id="MobiDB-lite"/>
    </source>
</evidence>
<dbReference type="EMBL" id="JAIZAY010000014">
    <property type="protein sequence ID" value="KAJ8029239.1"/>
    <property type="molecule type" value="Genomic_DNA"/>
</dbReference>
<feature type="domain" description="Copper type II ascorbate-dependent monooxygenase N-terminal" evidence="17">
    <location>
        <begin position="66"/>
        <end position="188"/>
    </location>
</feature>
<evidence type="ECO:0000256" key="9">
    <source>
        <dbReference type="ARBA" id="ARBA00023033"/>
    </source>
</evidence>
<dbReference type="SUPFAM" id="SSF49742">
    <property type="entry name" value="PHM/PNGase F"/>
    <property type="match status" value="2"/>
</dbReference>
<evidence type="ECO:0000259" key="18">
    <source>
        <dbReference type="Pfam" id="PF03712"/>
    </source>
</evidence>
<dbReference type="InterPro" id="IPR008977">
    <property type="entry name" value="PHM/PNGase_F_dom_sf"/>
</dbReference>
<dbReference type="PANTHER" id="PTHR10680:SF14">
    <property type="entry name" value="PEPTIDYL-GLYCINE ALPHA-AMIDATING MONOOXYGENASE"/>
    <property type="match status" value="1"/>
</dbReference>
<sequence length="401" mass="45594">MAASAIRAFVFVCICLLFSSSTSYYDPDLELYKEILELNGLRDQYFRSSSEDYDDYRSQDYIFNVDLLMPNITPEHINDYKCYSVPTPEDLSVFIVGFQAQALEGTAHHILLFGCEEPGSDEEVWDCGEMDTEGKDQSTPCNGWPRILYAWAMNAPPMKLPDGVGFEIGGATRIRHLVLQIHYASVAKFQDGTKDTSGLTLTVTNVPQRYKAGTYFMGADGKIPAKSEVKLETACIYDEEPRLVPFAFRVHAHSLGNVISGYRVRDEQWTEIGKQDPTLPQMFYPVENDALDIEYGDVLAARCTMENPRDKTVFIGPTMDDEMCNFYMMYYTESEHLPENDICFNGAGFKWSDYLENIPDKEASEMPKKQKEDKSSEEGSMEMKMDSGEEKEDNEEKGRDE</sequence>
<feature type="chain" id="PRO_5040114024" description="peptidylglycine monooxygenase" evidence="16">
    <location>
        <begin position="24"/>
        <end position="401"/>
    </location>
</feature>